<sequence>MGQCCLEFLGFVGILKESIKLLLQSKNGKLIATITTISILLNSLLSSSFILFTRPSIGDLLAKQALLYLPTQNSSDTDPADMFVDIKHDIRILLVVEFAFFLASFTVSLFSISSMILASAATYYGKSLSFNDLLSRFFKLFVRPLVTFLLFKLTVISYIIVFVLAIMFSLAIVGTDHLFTFILIFIALYFLSSIVLIYLLVLWNLAMVISVIEESCYGIQALRKASRLVKGKRLEGFALNLVFALPMVIVFMVTMMIGDKKSSLSTQIVMVLVMAVLSSLVMVFQWMSFTVMYFQCKKTHGEAIELQGSIEEYSKVLSSTPLLKEDIPQEYKL</sequence>
<dbReference type="EMBL" id="CM045759">
    <property type="protein sequence ID" value="KAI8018010.1"/>
    <property type="molecule type" value="Genomic_DNA"/>
</dbReference>
<proteinExistence type="predicted"/>
<evidence type="ECO:0000313" key="2">
    <source>
        <dbReference type="Proteomes" id="UP001060215"/>
    </source>
</evidence>
<name>A0ACC0HXC6_9ERIC</name>
<comment type="caution">
    <text evidence="1">The sequence shown here is derived from an EMBL/GenBank/DDBJ whole genome shotgun (WGS) entry which is preliminary data.</text>
</comment>
<dbReference type="Proteomes" id="UP001060215">
    <property type="component" value="Chromosome 2"/>
</dbReference>
<gene>
    <name evidence="1" type="ORF">LOK49_LG04G00471</name>
</gene>
<protein>
    <submittedName>
        <fullName evidence="1">Uncharacterized protein</fullName>
    </submittedName>
</protein>
<evidence type="ECO:0000313" key="1">
    <source>
        <dbReference type="EMBL" id="KAI8018010.1"/>
    </source>
</evidence>
<reference evidence="1 2" key="1">
    <citation type="journal article" date="2022" name="Plant J.">
        <title>Chromosome-level genome of Camellia lanceoleosa provides a valuable resource for understanding genome evolution and self-incompatibility.</title>
        <authorList>
            <person name="Gong W."/>
            <person name="Xiao S."/>
            <person name="Wang L."/>
            <person name="Liao Z."/>
            <person name="Chang Y."/>
            <person name="Mo W."/>
            <person name="Hu G."/>
            <person name="Li W."/>
            <person name="Zhao G."/>
            <person name="Zhu H."/>
            <person name="Hu X."/>
            <person name="Ji K."/>
            <person name="Xiang X."/>
            <person name="Song Q."/>
            <person name="Yuan D."/>
            <person name="Jin S."/>
            <person name="Zhang L."/>
        </authorList>
    </citation>
    <scope>NUCLEOTIDE SEQUENCE [LARGE SCALE GENOMIC DNA]</scope>
    <source>
        <strain evidence="1">SQ_2022a</strain>
    </source>
</reference>
<accession>A0ACC0HXC6</accession>
<organism evidence="1 2">
    <name type="scientific">Camellia lanceoleosa</name>
    <dbReference type="NCBI Taxonomy" id="1840588"/>
    <lineage>
        <taxon>Eukaryota</taxon>
        <taxon>Viridiplantae</taxon>
        <taxon>Streptophyta</taxon>
        <taxon>Embryophyta</taxon>
        <taxon>Tracheophyta</taxon>
        <taxon>Spermatophyta</taxon>
        <taxon>Magnoliopsida</taxon>
        <taxon>eudicotyledons</taxon>
        <taxon>Gunneridae</taxon>
        <taxon>Pentapetalae</taxon>
        <taxon>asterids</taxon>
        <taxon>Ericales</taxon>
        <taxon>Theaceae</taxon>
        <taxon>Camellia</taxon>
    </lineage>
</organism>
<keyword evidence="2" id="KW-1185">Reference proteome</keyword>